<evidence type="ECO:0000259" key="2">
    <source>
        <dbReference type="PROSITE" id="PS50110"/>
    </source>
</evidence>
<sequence length="174" mass="18071">MMGGTLELESQPGRGSHFCLRLPLQRAPAQPGAAILDAASVPPLQLALVEDDPTVVAVLRGLLEAQGHQLRHAADGLAALSLLHDWQPDALLLDLDLPGVDGFAVARLLRAREAEGAHLPILAISARSGGDEADLVAAAGMDGFLRKPITGAVLAEALAALLQRSASWRAAPKP</sequence>
<dbReference type="SUPFAM" id="SSF55874">
    <property type="entry name" value="ATPase domain of HSP90 chaperone/DNA topoisomerase II/histidine kinase"/>
    <property type="match status" value="1"/>
</dbReference>
<dbReference type="CDD" id="cd17546">
    <property type="entry name" value="REC_hyHK_CKI1_RcsC-like"/>
    <property type="match status" value="1"/>
</dbReference>
<keyword evidence="1" id="KW-0597">Phosphoprotein</keyword>
<dbReference type="InterPro" id="IPR011006">
    <property type="entry name" value="CheY-like_superfamily"/>
</dbReference>
<dbReference type="PANTHER" id="PTHR45339">
    <property type="entry name" value="HYBRID SIGNAL TRANSDUCTION HISTIDINE KINASE J"/>
    <property type="match status" value="1"/>
</dbReference>
<gene>
    <name evidence="3" type="ORF">B1A_10178</name>
</gene>
<evidence type="ECO:0000256" key="1">
    <source>
        <dbReference type="ARBA" id="ARBA00022553"/>
    </source>
</evidence>
<dbReference type="AlphaFoldDB" id="T1C2E4"/>
<protein>
    <submittedName>
        <fullName evidence="3">Signal transduction response regulator, receiver region domain protein</fullName>
    </submittedName>
</protein>
<feature type="domain" description="Response regulatory" evidence="2">
    <location>
        <begin position="45"/>
        <end position="162"/>
    </location>
</feature>
<dbReference type="GO" id="GO:0000160">
    <property type="term" value="P:phosphorelay signal transduction system"/>
    <property type="evidence" value="ECO:0007669"/>
    <property type="project" value="InterPro"/>
</dbReference>
<dbReference type="SUPFAM" id="SSF52172">
    <property type="entry name" value="CheY-like"/>
    <property type="match status" value="1"/>
</dbReference>
<evidence type="ECO:0000313" key="3">
    <source>
        <dbReference type="EMBL" id="EQD60305.1"/>
    </source>
</evidence>
<dbReference type="Gene3D" id="3.40.50.2300">
    <property type="match status" value="1"/>
</dbReference>
<proteinExistence type="predicted"/>
<organism evidence="3">
    <name type="scientific">mine drainage metagenome</name>
    <dbReference type="NCBI Taxonomy" id="410659"/>
    <lineage>
        <taxon>unclassified sequences</taxon>
        <taxon>metagenomes</taxon>
        <taxon>ecological metagenomes</taxon>
    </lineage>
</organism>
<dbReference type="InterPro" id="IPR001789">
    <property type="entry name" value="Sig_transdc_resp-reg_receiver"/>
</dbReference>
<dbReference type="PANTHER" id="PTHR45339:SF5">
    <property type="entry name" value="HISTIDINE KINASE"/>
    <property type="match status" value="1"/>
</dbReference>
<dbReference type="Pfam" id="PF00072">
    <property type="entry name" value="Response_reg"/>
    <property type="match status" value="1"/>
</dbReference>
<dbReference type="SMART" id="SM00448">
    <property type="entry name" value="REC"/>
    <property type="match status" value="1"/>
</dbReference>
<dbReference type="PROSITE" id="PS50110">
    <property type="entry name" value="RESPONSE_REGULATORY"/>
    <property type="match status" value="1"/>
</dbReference>
<dbReference type="InterPro" id="IPR036890">
    <property type="entry name" value="HATPase_C_sf"/>
</dbReference>
<reference evidence="3" key="2">
    <citation type="journal article" date="2014" name="ISME J.">
        <title>Microbial stratification in low pH oxic and suboxic macroscopic growths along an acid mine drainage.</title>
        <authorList>
            <person name="Mendez-Garcia C."/>
            <person name="Mesa V."/>
            <person name="Sprenger R.R."/>
            <person name="Richter M."/>
            <person name="Diez M.S."/>
            <person name="Solano J."/>
            <person name="Bargiela R."/>
            <person name="Golyshina O.V."/>
            <person name="Manteca A."/>
            <person name="Ramos J.L."/>
            <person name="Gallego J.R."/>
            <person name="Llorente I."/>
            <person name="Martins Dos Santos V.A."/>
            <person name="Jensen O.N."/>
            <person name="Pelaez A.I."/>
            <person name="Sanchez J."/>
            <person name="Ferrer M."/>
        </authorList>
    </citation>
    <scope>NUCLEOTIDE SEQUENCE</scope>
</reference>
<accession>T1C2E4</accession>
<reference evidence="3" key="1">
    <citation type="submission" date="2013-08" db="EMBL/GenBank/DDBJ databases">
        <authorList>
            <person name="Mendez C."/>
            <person name="Richter M."/>
            <person name="Ferrer M."/>
            <person name="Sanchez J."/>
        </authorList>
    </citation>
    <scope>NUCLEOTIDE SEQUENCE</scope>
</reference>
<name>T1C2E4_9ZZZZ</name>
<dbReference type="EMBL" id="AUZX01007248">
    <property type="protein sequence ID" value="EQD60305.1"/>
    <property type="molecule type" value="Genomic_DNA"/>
</dbReference>
<comment type="caution">
    <text evidence="3">The sequence shown here is derived from an EMBL/GenBank/DDBJ whole genome shotgun (WGS) entry which is preliminary data.</text>
</comment>